<evidence type="ECO:0000256" key="4">
    <source>
        <dbReference type="ARBA" id="ARBA00023002"/>
    </source>
</evidence>
<evidence type="ECO:0000256" key="1">
    <source>
        <dbReference type="ARBA" id="ARBA00001974"/>
    </source>
</evidence>
<organism evidence="6 7">
    <name type="scientific">Sneathiella chinensis</name>
    <dbReference type="NCBI Taxonomy" id="349750"/>
    <lineage>
        <taxon>Bacteria</taxon>
        <taxon>Pseudomonadati</taxon>
        <taxon>Pseudomonadota</taxon>
        <taxon>Alphaproteobacteria</taxon>
        <taxon>Sneathiellales</taxon>
        <taxon>Sneathiellaceae</taxon>
        <taxon>Sneathiella</taxon>
    </lineage>
</organism>
<gene>
    <name evidence="6" type="ORF">GCM10007924_17160</name>
</gene>
<accession>A0ABQ5U2V0</accession>
<dbReference type="InterPro" id="IPR004113">
    <property type="entry name" value="FAD-bd_oxidored_4_C"/>
</dbReference>
<dbReference type="Gene3D" id="1.10.45.10">
    <property type="entry name" value="Vanillyl-alcohol Oxidase, Chain A, domain 4"/>
    <property type="match status" value="1"/>
</dbReference>
<dbReference type="Proteomes" id="UP001161409">
    <property type="component" value="Unassembled WGS sequence"/>
</dbReference>
<reference evidence="6" key="2">
    <citation type="submission" date="2023-01" db="EMBL/GenBank/DDBJ databases">
        <title>Draft genome sequence of Sneathiella chinensis strain NBRC 103408.</title>
        <authorList>
            <person name="Sun Q."/>
            <person name="Mori K."/>
        </authorList>
    </citation>
    <scope>NUCLEOTIDE SEQUENCE</scope>
    <source>
        <strain evidence="6">NBRC 103408</strain>
    </source>
</reference>
<dbReference type="Gene3D" id="3.30.465.10">
    <property type="match status" value="1"/>
</dbReference>
<dbReference type="Pfam" id="PF02913">
    <property type="entry name" value="FAD-oxidase_C"/>
    <property type="match status" value="1"/>
</dbReference>
<dbReference type="EMBL" id="BSNF01000006">
    <property type="protein sequence ID" value="GLQ06495.1"/>
    <property type="molecule type" value="Genomic_DNA"/>
</dbReference>
<proteinExistence type="predicted"/>
<feature type="domain" description="FAD-binding PCMH-type" evidence="5">
    <location>
        <begin position="54"/>
        <end position="232"/>
    </location>
</feature>
<dbReference type="PROSITE" id="PS51387">
    <property type="entry name" value="FAD_PCMH"/>
    <property type="match status" value="1"/>
</dbReference>
<comment type="caution">
    <text evidence="6">The sequence shown here is derived from an EMBL/GenBank/DDBJ whole genome shotgun (WGS) entry which is preliminary data.</text>
</comment>
<dbReference type="InterPro" id="IPR016169">
    <property type="entry name" value="FAD-bd_PCMH_sub2"/>
</dbReference>
<keyword evidence="7" id="KW-1185">Reference proteome</keyword>
<dbReference type="Pfam" id="PF01565">
    <property type="entry name" value="FAD_binding_4"/>
    <property type="match status" value="1"/>
</dbReference>
<name>A0ABQ5U2V0_9PROT</name>
<sequence length="501" mass="54803">MWEAIMKMPEPDQEVLAKRDYLVRRLKEIVRNPEGVIDRETDLRAFECDGLSAYRQLPMIAVLPETKEEVAEILKFCAREKVNVVPRGAGTGLSGGALPLADGVLLGLGKFNRILEVDYENRCAVCQPGVTNLAITDAVKADGFYYAPDPSSQIACTIGGNIAENSGGVHCLKYGLTTNNVLGVEMVTMEGEIVRLGGKHLDAEGYDLLGILTGSEGLLGVITEVTVRLLRSPEHISAQLIGFPTSEQAGDCVGRIIAEGIIPAGMEMMDRPAIHAAEEFCHAGYPLDVEALLIVELDGPEVEITYLNDRIGEIAKACGATVIRQSRTEEERMTFWAGRKAAFPAVGRISPDYMCMDGTIPRSQLPHVLARMNELSEHYGLRVANVFHAGDGNLHPLILFDANVPGELERCEQFGADILKLCVEVGGVLTGEHGVGIEKRDLMGEMFSEEDLKQQQRLKCAFDPEGRLNPGKVFPVLHRCAELGRMHVHHGQLPFPDIPRF</sequence>
<dbReference type="InterPro" id="IPR036318">
    <property type="entry name" value="FAD-bd_PCMH-like_sf"/>
</dbReference>
<dbReference type="InterPro" id="IPR051914">
    <property type="entry name" value="FAD-linked_OxidoTrans_Type4"/>
</dbReference>
<evidence type="ECO:0000259" key="5">
    <source>
        <dbReference type="PROSITE" id="PS51387"/>
    </source>
</evidence>
<evidence type="ECO:0000313" key="6">
    <source>
        <dbReference type="EMBL" id="GLQ06495.1"/>
    </source>
</evidence>
<keyword evidence="4" id="KW-0560">Oxidoreductase</keyword>
<dbReference type="PANTHER" id="PTHR42934:SF1">
    <property type="entry name" value="GLYCOLATE OXIDASE SUBUNIT GLCD"/>
    <property type="match status" value="1"/>
</dbReference>
<dbReference type="SUPFAM" id="SSF56176">
    <property type="entry name" value="FAD-binding/transporter-associated domain-like"/>
    <property type="match status" value="1"/>
</dbReference>
<comment type="cofactor">
    <cofactor evidence="1">
        <name>FAD</name>
        <dbReference type="ChEBI" id="CHEBI:57692"/>
    </cofactor>
</comment>
<evidence type="ECO:0000256" key="3">
    <source>
        <dbReference type="ARBA" id="ARBA00022827"/>
    </source>
</evidence>
<dbReference type="PANTHER" id="PTHR42934">
    <property type="entry name" value="GLYCOLATE OXIDASE SUBUNIT GLCD"/>
    <property type="match status" value="1"/>
</dbReference>
<dbReference type="Gene3D" id="3.30.70.2740">
    <property type="match status" value="1"/>
</dbReference>
<reference evidence="6" key="1">
    <citation type="journal article" date="2014" name="Int. J. Syst. Evol. Microbiol.">
        <title>Complete genome of a new Firmicutes species belonging to the dominant human colonic microbiota ('Ruminococcus bicirculans') reveals two chromosomes and a selective capacity to utilize plant glucans.</title>
        <authorList>
            <consortium name="NISC Comparative Sequencing Program"/>
            <person name="Wegmann U."/>
            <person name="Louis P."/>
            <person name="Goesmann A."/>
            <person name="Henrissat B."/>
            <person name="Duncan S.H."/>
            <person name="Flint H.J."/>
        </authorList>
    </citation>
    <scope>NUCLEOTIDE SEQUENCE</scope>
    <source>
        <strain evidence="6">NBRC 103408</strain>
    </source>
</reference>
<protein>
    <submittedName>
        <fullName evidence="6">Lactate dehydrogenase</fullName>
    </submittedName>
</protein>
<evidence type="ECO:0000256" key="2">
    <source>
        <dbReference type="ARBA" id="ARBA00022630"/>
    </source>
</evidence>
<evidence type="ECO:0000313" key="7">
    <source>
        <dbReference type="Proteomes" id="UP001161409"/>
    </source>
</evidence>
<dbReference type="InterPro" id="IPR016171">
    <property type="entry name" value="Vanillyl_alc_oxidase_C-sub2"/>
</dbReference>
<dbReference type="InterPro" id="IPR016166">
    <property type="entry name" value="FAD-bd_PCMH"/>
</dbReference>
<keyword evidence="2" id="KW-0285">Flavoprotein</keyword>
<dbReference type="SUPFAM" id="SSF55103">
    <property type="entry name" value="FAD-linked oxidases, C-terminal domain"/>
    <property type="match status" value="1"/>
</dbReference>
<dbReference type="InterPro" id="IPR006094">
    <property type="entry name" value="Oxid_FAD_bind_N"/>
</dbReference>
<keyword evidence="3" id="KW-0274">FAD</keyword>
<dbReference type="InterPro" id="IPR016164">
    <property type="entry name" value="FAD-linked_Oxase-like_C"/>
</dbReference>